<evidence type="ECO:0000256" key="1">
    <source>
        <dbReference type="SAM" id="MobiDB-lite"/>
    </source>
</evidence>
<dbReference type="GeneID" id="20040990"/>
<keyword evidence="3" id="KW-1185">Reference proteome</keyword>
<evidence type="ECO:0000313" key="2">
    <source>
        <dbReference type="EMBL" id="EUD63903.1"/>
    </source>
</evidence>
<sequence>MINIPVLPPRGSHKKDNLGEVPDQSNDGSPQEQGAAGSSRQFRGRRKTQSNNRQYRSKLSPSNQYERAPSDRRAEA</sequence>
<dbReference type="Proteomes" id="UP000030640">
    <property type="component" value="Unassembled WGS sequence"/>
</dbReference>
<dbReference type="EMBL" id="KI965607">
    <property type="protein sequence ID" value="EUD63903.1"/>
    <property type="molecule type" value="Genomic_DNA"/>
</dbReference>
<gene>
    <name evidence="2" type="ORF">C922_05716</name>
</gene>
<feature type="compositionally biased region" description="Polar residues" evidence="1">
    <location>
        <begin position="49"/>
        <end position="65"/>
    </location>
</feature>
<reference evidence="2 3" key="1">
    <citation type="submission" date="2013-02" db="EMBL/GenBank/DDBJ databases">
        <title>The Genome Sequence of Plasmodium inui San Antonio 1.</title>
        <authorList>
            <consortium name="The Broad Institute Genome Sequencing Platform"/>
            <consortium name="The Broad Institute Genome Sequencing Center for Infectious Disease"/>
            <person name="Neafsey D."/>
            <person name="Cheeseman I."/>
            <person name="Volkman S."/>
            <person name="Adams J."/>
            <person name="Walker B."/>
            <person name="Young S.K."/>
            <person name="Zeng Q."/>
            <person name="Gargeya S."/>
            <person name="Fitzgerald M."/>
            <person name="Haas B."/>
            <person name="Abouelleil A."/>
            <person name="Alvarado L."/>
            <person name="Arachchi H.M."/>
            <person name="Berlin A.M."/>
            <person name="Chapman S.B."/>
            <person name="Dewar J."/>
            <person name="Goldberg J."/>
            <person name="Griggs A."/>
            <person name="Gujja S."/>
            <person name="Hansen M."/>
            <person name="Howarth C."/>
            <person name="Imamovic A."/>
            <person name="Larimer J."/>
            <person name="McCowan C."/>
            <person name="Murphy C."/>
            <person name="Neiman D."/>
            <person name="Pearson M."/>
            <person name="Priest M."/>
            <person name="Roberts A."/>
            <person name="Saif S."/>
            <person name="Shea T."/>
            <person name="Sisk P."/>
            <person name="Sykes S."/>
            <person name="Wortman J."/>
            <person name="Nusbaum C."/>
            <person name="Birren B."/>
        </authorList>
    </citation>
    <scope>NUCLEOTIDE SEQUENCE [LARGE SCALE GENOMIC DNA]</scope>
    <source>
        <strain evidence="2 3">San Antonio 1</strain>
    </source>
</reference>
<protein>
    <submittedName>
        <fullName evidence="2">Uncharacterized protein</fullName>
    </submittedName>
</protein>
<proteinExistence type="predicted"/>
<accession>W6ZX79</accession>
<feature type="compositionally biased region" description="Polar residues" evidence="1">
    <location>
        <begin position="23"/>
        <end position="41"/>
    </location>
</feature>
<evidence type="ECO:0000313" key="3">
    <source>
        <dbReference type="Proteomes" id="UP000030640"/>
    </source>
</evidence>
<dbReference type="RefSeq" id="XP_008819509.1">
    <property type="nucleotide sequence ID" value="XM_008821287.1"/>
</dbReference>
<feature type="region of interest" description="Disordered" evidence="1">
    <location>
        <begin position="1"/>
        <end position="76"/>
    </location>
</feature>
<dbReference type="AlphaFoldDB" id="W6ZX79"/>
<dbReference type="VEuPathDB" id="PlasmoDB:C922_05716"/>
<organism evidence="2 3">
    <name type="scientific">Plasmodium inui San Antonio 1</name>
    <dbReference type="NCBI Taxonomy" id="1237626"/>
    <lineage>
        <taxon>Eukaryota</taxon>
        <taxon>Sar</taxon>
        <taxon>Alveolata</taxon>
        <taxon>Apicomplexa</taxon>
        <taxon>Aconoidasida</taxon>
        <taxon>Haemosporida</taxon>
        <taxon>Plasmodiidae</taxon>
        <taxon>Plasmodium</taxon>
        <taxon>Plasmodium (Plasmodium)</taxon>
    </lineage>
</organism>
<name>W6ZX79_9APIC</name>